<accession>A0A1S2NG18</accession>
<feature type="transmembrane region" description="Helical" evidence="1">
    <location>
        <begin position="56"/>
        <end position="76"/>
    </location>
</feature>
<feature type="transmembrane region" description="Helical" evidence="1">
    <location>
        <begin position="12"/>
        <end position="36"/>
    </location>
</feature>
<keyword evidence="1" id="KW-0812">Transmembrane</keyword>
<reference evidence="2 3" key="1">
    <citation type="submission" date="2014-10" db="EMBL/GenBank/DDBJ databases">
        <authorList>
            <person name="Seo M.-J."/>
            <person name="Seok Y.J."/>
            <person name="Cha I.-T."/>
        </authorList>
    </citation>
    <scope>NUCLEOTIDE SEQUENCE [LARGE SCALE GENOMIC DNA]</scope>
    <source>
        <strain evidence="2 3">NEU</strain>
    </source>
</reference>
<comment type="caution">
    <text evidence="2">The sequence shown here is derived from an EMBL/GenBank/DDBJ whole genome shotgun (WGS) entry which is preliminary data.</text>
</comment>
<dbReference type="AlphaFoldDB" id="A0A1S2NG18"/>
<proteinExistence type="predicted"/>
<keyword evidence="1" id="KW-1133">Transmembrane helix</keyword>
<gene>
    <name evidence="2" type="ORF">LO55_1463</name>
</gene>
<dbReference type="RefSeq" id="WP_071360980.1">
    <property type="nucleotide sequence ID" value="NZ_JRYB01000001.1"/>
</dbReference>
<evidence type="ECO:0000256" key="1">
    <source>
        <dbReference type="SAM" id="Phobius"/>
    </source>
</evidence>
<keyword evidence="1" id="KW-0472">Membrane</keyword>
<evidence type="ECO:0008006" key="4">
    <source>
        <dbReference type="Google" id="ProtNLM"/>
    </source>
</evidence>
<evidence type="ECO:0000313" key="2">
    <source>
        <dbReference type="EMBL" id="OIJ43899.1"/>
    </source>
</evidence>
<organism evidence="2 3">
    <name type="scientific">Massilia timonae</name>
    <dbReference type="NCBI Taxonomy" id="47229"/>
    <lineage>
        <taxon>Bacteria</taxon>
        <taxon>Pseudomonadati</taxon>
        <taxon>Pseudomonadota</taxon>
        <taxon>Betaproteobacteria</taxon>
        <taxon>Burkholderiales</taxon>
        <taxon>Oxalobacteraceae</taxon>
        <taxon>Telluria group</taxon>
        <taxon>Massilia</taxon>
    </lineage>
</organism>
<dbReference type="EMBL" id="JRYB01000001">
    <property type="protein sequence ID" value="OIJ43899.1"/>
    <property type="molecule type" value="Genomic_DNA"/>
</dbReference>
<evidence type="ECO:0000313" key="3">
    <source>
        <dbReference type="Proteomes" id="UP000180246"/>
    </source>
</evidence>
<dbReference type="Proteomes" id="UP000180246">
    <property type="component" value="Unassembled WGS sequence"/>
</dbReference>
<protein>
    <recommendedName>
        <fullName evidence="4">Transmembrane protein</fullName>
    </recommendedName>
</protein>
<sequence length="155" mass="17053">MPALPLTTYLRLARASAAYDVVQILPFATPWTFALLLDWLSGMNVWLGGAPLPPFAPLHLLLSSLLGTLVLLWCAVRLKEPSLRLGRFDGVGRLLFAFWIGWAMLKADLPVLWLFLVPELLWGVAQWWPVAQASGSSTPRAAFTSAVPMRSNRGG</sequence>
<name>A0A1S2NG18_9BURK</name>